<organism evidence="1 2">
    <name type="scientific">Periweissella cryptocerci</name>
    <dbReference type="NCBI Taxonomy" id="2506420"/>
    <lineage>
        <taxon>Bacteria</taxon>
        <taxon>Bacillati</taxon>
        <taxon>Bacillota</taxon>
        <taxon>Bacilli</taxon>
        <taxon>Lactobacillales</taxon>
        <taxon>Lactobacillaceae</taxon>
        <taxon>Periweissella</taxon>
    </lineage>
</organism>
<dbReference type="Proteomes" id="UP000292886">
    <property type="component" value="Chromosome"/>
</dbReference>
<sequence length="160" mass="17598">MRISIIVISLLIVLAVYTIVSRQIATRTTGKLIATAQQPTNAAMTAALAVLPAIFPATSDRASSTLVANVWGRGVMSFEFVIPNANIDNIPIARTALEKELNNYASKENIHGYDELVQPFKITDFWQALPEQGAQWHIDVAFLVNEATGEYIRDLEKLGQ</sequence>
<accession>A0A4P6YX64</accession>
<dbReference type="OrthoDB" id="2146119at2"/>
<evidence type="ECO:0000313" key="1">
    <source>
        <dbReference type="EMBL" id="QBO37343.1"/>
    </source>
</evidence>
<name>A0A4P6YX64_9LACO</name>
<dbReference type="RefSeq" id="WP_133364420.1">
    <property type="nucleotide sequence ID" value="NZ_CP037940.1"/>
</dbReference>
<keyword evidence="2" id="KW-1185">Reference proteome</keyword>
<dbReference type="AlphaFoldDB" id="A0A4P6YX64"/>
<gene>
    <name evidence="1" type="ORF">EQG49_13150</name>
</gene>
<dbReference type="KEGG" id="wei:EQG49_13150"/>
<reference evidence="2" key="1">
    <citation type="submission" date="2019-03" db="EMBL/GenBank/DDBJ databases">
        <title>Weissella sp. 26KH-42 Genome sequencing.</title>
        <authorList>
            <person name="Heo J."/>
            <person name="Kim S.-J."/>
            <person name="Kim J.-S."/>
            <person name="Hong S.-B."/>
            <person name="Kwon S.-W."/>
        </authorList>
    </citation>
    <scope>NUCLEOTIDE SEQUENCE [LARGE SCALE GENOMIC DNA]</scope>
    <source>
        <strain evidence="2">26KH-42</strain>
    </source>
</reference>
<proteinExistence type="predicted"/>
<dbReference type="EMBL" id="CP037940">
    <property type="protein sequence ID" value="QBO37343.1"/>
    <property type="molecule type" value="Genomic_DNA"/>
</dbReference>
<evidence type="ECO:0000313" key="2">
    <source>
        <dbReference type="Proteomes" id="UP000292886"/>
    </source>
</evidence>
<protein>
    <submittedName>
        <fullName evidence="1">Uncharacterized protein</fullName>
    </submittedName>
</protein>